<dbReference type="Pfam" id="PF05990">
    <property type="entry name" value="DUF900"/>
    <property type="match status" value="1"/>
</dbReference>
<comment type="caution">
    <text evidence="2">The sequence shown here is derived from an EMBL/GenBank/DDBJ whole genome shotgun (WGS) entry which is preliminary data.</text>
</comment>
<protein>
    <submittedName>
        <fullName evidence="2">Alpha/beta fold hydrolase</fullName>
    </submittedName>
</protein>
<dbReference type="PANTHER" id="PTHR36513">
    <property type="entry name" value="ABC TRANSMEMBRANE TYPE-1 DOMAIN-CONTAINING PROTEIN"/>
    <property type="match status" value="1"/>
</dbReference>
<evidence type="ECO:0000313" key="2">
    <source>
        <dbReference type="EMBL" id="MTV30558.1"/>
    </source>
</evidence>
<evidence type="ECO:0000256" key="1">
    <source>
        <dbReference type="SAM" id="SignalP"/>
    </source>
</evidence>
<organism evidence="2 3">
    <name type="scientific">Rhodoblastus acidophilus</name>
    <name type="common">Rhodopseudomonas acidophila</name>
    <dbReference type="NCBI Taxonomy" id="1074"/>
    <lineage>
        <taxon>Bacteria</taxon>
        <taxon>Pseudomonadati</taxon>
        <taxon>Pseudomonadota</taxon>
        <taxon>Alphaproteobacteria</taxon>
        <taxon>Hyphomicrobiales</taxon>
        <taxon>Rhodoblastaceae</taxon>
        <taxon>Rhodoblastus</taxon>
    </lineage>
</organism>
<accession>A0A6N8DJR9</accession>
<dbReference type="GO" id="GO:0016787">
    <property type="term" value="F:hydrolase activity"/>
    <property type="evidence" value="ECO:0007669"/>
    <property type="project" value="UniProtKB-KW"/>
</dbReference>
<keyword evidence="1" id="KW-0732">Signal</keyword>
<dbReference type="PANTHER" id="PTHR36513:SF1">
    <property type="entry name" value="TRANSMEMBRANE PROTEIN"/>
    <property type="match status" value="1"/>
</dbReference>
<feature type="signal peptide" evidence="1">
    <location>
        <begin position="1"/>
        <end position="17"/>
    </location>
</feature>
<dbReference type="Proteomes" id="UP000439113">
    <property type="component" value="Unassembled WGS sequence"/>
</dbReference>
<sequence length="407" mass="44320">MACVMMRALLLSCLLLAGCSGRLNGGLLPVSGTVPGASEVNVLVATTRKPAPEPERMFGGERDIKYNFADILVSIPPDANRVIGEVQSPDDTSGDPSRQFVALRSEILDKDEARKRFNRRLVEAHNGHVLVFVHGYNTRFSEAVFRLAQFAHDAHLQETPILFTWPSRGSLLGYGYDRESANYSRDALEALLNGLQRDPAVTEIDILAHSMGNWVTLEALRQMAIRDRKIAPKIKQVIMAAPDVDVDVFRRQISQIGEPRPPFTMFVSRDDKALQASRVVWDGQRIGAVDPNAEPYASFFRKERITPIDLTDISSPDSLNHTKFATSPEVVRSIGARLAGGQSFEEKPGLGGVLAQTATGAAATVGSAAGLAISAPLAVVDGRTREEMGDRLEEVGHNLDSAMGRTH</sequence>
<dbReference type="InterPro" id="IPR010297">
    <property type="entry name" value="DUF900_hydrolase"/>
</dbReference>
<reference evidence="2 3" key="1">
    <citation type="submission" date="2019-11" db="EMBL/GenBank/DDBJ databases">
        <title>Whole-genome sequence of a Rhodoblastus acidophilus DSM 142.</title>
        <authorList>
            <person name="Kyndt J.A."/>
            <person name="Meyer T.E."/>
        </authorList>
    </citation>
    <scope>NUCLEOTIDE SEQUENCE [LARGE SCALE GENOMIC DNA]</scope>
    <source>
        <strain evidence="2 3">DSM 142</strain>
    </source>
</reference>
<name>A0A6N8DJR9_RHOAC</name>
<gene>
    <name evidence="2" type="ORF">GJ654_06065</name>
</gene>
<dbReference type="InterPro" id="IPR014586">
    <property type="entry name" value="UCP033909"/>
</dbReference>
<dbReference type="AlphaFoldDB" id="A0A6N8DJR9"/>
<proteinExistence type="predicted"/>
<dbReference type="InterPro" id="IPR029058">
    <property type="entry name" value="AB_hydrolase_fold"/>
</dbReference>
<dbReference type="PIRSF" id="PIRSF033909">
    <property type="entry name" value="UCP033909"/>
    <property type="match status" value="1"/>
</dbReference>
<dbReference type="PROSITE" id="PS51257">
    <property type="entry name" value="PROKAR_LIPOPROTEIN"/>
    <property type="match status" value="1"/>
</dbReference>
<dbReference type="SUPFAM" id="SSF53474">
    <property type="entry name" value="alpha/beta-Hydrolases"/>
    <property type="match status" value="1"/>
</dbReference>
<evidence type="ECO:0000313" key="3">
    <source>
        <dbReference type="Proteomes" id="UP000439113"/>
    </source>
</evidence>
<feature type="chain" id="PRO_5027104810" evidence="1">
    <location>
        <begin position="18"/>
        <end position="407"/>
    </location>
</feature>
<keyword evidence="2" id="KW-0378">Hydrolase</keyword>
<dbReference type="Gene3D" id="3.40.50.1820">
    <property type="entry name" value="alpha/beta hydrolase"/>
    <property type="match status" value="1"/>
</dbReference>
<dbReference type="OrthoDB" id="9797755at2"/>
<dbReference type="EMBL" id="WNKS01000003">
    <property type="protein sequence ID" value="MTV30558.1"/>
    <property type="molecule type" value="Genomic_DNA"/>
</dbReference>